<reference evidence="2" key="1">
    <citation type="submission" date="2016-10" db="EMBL/GenBank/DDBJ databases">
        <title>Sequence of Gallionella enrichment culture.</title>
        <authorList>
            <person name="Poehlein A."/>
            <person name="Muehling M."/>
            <person name="Daniel R."/>
        </authorList>
    </citation>
    <scope>NUCLEOTIDE SEQUENCE</scope>
</reference>
<dbReference type="AlphaFoldDB" id="A0A1J5T148"/>
<dbReference type="PANTHER" id="PTHR30543">
    <property type="entry name" value="CHROMATE REDUCTASE"/>
    <property type="match status" value="1"/>
</dbReference>
<dbReference type="Pfam" id="PF03358">
    <property type="entry name" value="FMN_red"/>
    <property type="match status" value="1"/>
</dbReference>
<dbReference type="InterPro" id="IPR029039">
    <property type="entry name" value="Flavoprotein-like_sf"/>
</dbReference>
<organism evidence="2">
    <name type="scientific">mine drainage metagenome</name>
    <dbReference type="NCBI Taxonomy" id="410659"/>
    <lineage>
        <taxon>unclassified sequences</taxon>
        <taxon>metagenomes</taxon>
        <taxon>ecological metagenomes</taxon>
    </lineage>
</organism>
<dbReference type="Gene3D" id="3.40.50.360">
    <property type="match status" value="1"/>
</dbReference>
<comment type="caution">
    <text evidence="2">The sequence shown here is derived from an EMBL/GenBank/DDBJ whole genome shotgun (WGS) entry which is preliminary data.</text>
</comment>
<dbReference type="PANTHER" id="PTHR30543:SF21">
    <property type="entry name" value="NAD(P)H-DEPENDENT FMN REDUCTASE LOT6"/>
    <property type="match status" value="1"/>
</dbReference>
<sequence length="188" mass="21002">MKISIVSGSPRKDSVTFRVVLFLKNILEEKTNHEVDIIDVRDYNVPVLLQNVITSVENAPDDLKGLAEKMFSANAFILVTPEYNGSYTPALKNLFDHFPKQVHKAFGIVTASPGAMGGMRATQQLQLLINALFGIASPYMLITPFVDKKFDENGNLLDAAFQTAIDTFIHEFLWLAESVRPELQPVYN</sequence>
<keyword evidence="2" id="KW-0560">Oxidoreductase</keyword>
<protein>
    <submittedName>
        <fullName evidence="2">FMN-dependent NADPH-azoreductase</fullName>
        <ecNumber evidence="2">1.7.-.-</ecNumber>
    </submittedName>
</protein>
<accession>A0A1J5T148</accession>
<dbReference type="InterPro" id="IPR050712">
    <property type="entry name" value="NAD(P)H-dep_reductase"/>
</dbReference>
<proteinExistence type="predicted"/>
<evidence type="ECO:0000259" key="1">
    <source>
        <dbReference type="Pfam" id="PF03358"/>
    </source>
</evidence>
<dbReference type="EC" id="1.7.-.-" evidence="2"/>
<gene>
    <name evidence="2" type="primary">azo1</name>
    <name evidence="2" type="ORF">GALL_102340</name>
</gene>
<dbReference type="SUPFAM" id="SSF52218">
    <property type="entry name" value="Flavoproteins"/>
    <property type="match status" value="1"/>
</dbReference>
<dbReference type="GO" id="GO:0010181">
    <property type="term" value="F:FMN binding"/>
    <property type="evidence" value="ECO:0007669"/>
    <property type="project" value="TreeGrafter"/>
</dbReference>
<dbReference type="InterPro" id="IPR005025">
    <property type="entry name" value="FMN_Rdtase-like_dom"/>
</dbReference>
<dbReference type="GO" id="GO:0005829">
    <property type="term" value="C:cytosol"/>
    <property type="evidence" value="ECO:0007669"/>
    <property type="project" value="TreeGrafter"/>
</dbReference>
<name>A0A1J5T148_9ZZZZ</name>
<evidence type="ECO:0000313" key="2">
    <source>
        <dbReference type="EMBL" id="OIR07572.1"/>
    </source>
</evidence>
<feature type="domain" description="NADPH-dependent FMN reductase-like" evidence="1">
    <location>
        <begin position="1"/>
        <end position="133"/>
    </location>
</feature>
<dbReference type="EMBL" id="MLJW01000036">
    <property type="protein sequence ID" value="OIR07572.1"/>
    <property type="molecule type" value="Genomic_DNA"/>
</dbReference>
<dbReference type="GO" id="GO:0016491">
    <property type="term" value="F:oxidoreductase activity"/>
    <property type="evidence" value="ECO:0007669"/>
    <property type="project" value="UniProtKB-KW"/>
</dbReference>